<comment type="pathway">
    <text evidence="1">Cofactor biosynthesis; NAD(+) biosynthesis; nicotinate D-ribonucleotide from nicotinate: step 1/1.</text>
</comment>
<comment type="catalytic activity">
    <reaction evidence="6">
        <text>5-phospho-alpha-D-ribose 1-diphosphate + nicotinate + ATP + H2O = nicotinate beta-D-ribonucleotide + ADP + phosphate + diphosphate</text>
        <dbReference type="Rhea" id="RHEA:36163"/>
        <dbReference type="ChEBI" id="CHEBI:15377"/>
        <dbReference type="ChEBI" id="CHEBI:30616"/>
        <dbReference type="ChEBI" id="CHEBI:32544"/>
        <dbReference type="ChEBI" id="CHEBI:33019"/>
        <dbReference type="ChEBI" id="CHEBI:43474"/>
        <dbReference type="ChEBI" id="CHEBI:57502"/>
        <dbReference type="ChEBI" id="CHEBI:58017"/>
        <dbReference type="ChEBI" id="CHEBI:456216"/>
        <dbReference type="EC" id="6.3.4.21"/>
    </reaction>
</comment>
<dbReference type="InterPro" id="IPR013785">
    <property type="entry name" value="Aldolase_TIM"/>
</dbReference>
<evidence type="ECO:0000256" key="6">
    <source>
        <dbReference type="ARBA" id="ARBA00048668"/>
    </source>
</evidence>
<evidence type="ECO:0000256" key="2">
    <source>
        <dbReference type="ARBA" id="ARBA00013236"/>
    </source>
</evidence>
<dbReference type="InterPro" id="IPR022412">
    <property type="entry name" value="Quinolinate_PRibosylTrfase_N"/>
</dbReference>
<dbReference type="Gene3D" id="3.90.1170.20">
    <property type="entry name" value="Quinolinate phosphoribosyl transferase, N-terminal domain"/>
    <property type="match status" value="1"/>
</dbReference>
<evidence type="ECO:0000313" key="8">
    <source>
        <dbReference type="EMBL" id="MBD3325252.1"/>
    </source>
</evidence>
<dbReference type="PANTHER" id="PTHR43202:SF1">
    <property type="entry name" value="NICOTINATE PHOSPHORIBOSYLTRANSFERASE"/>
    <property type="match status" value="1"/>
</dbReference>
<dbReference type="Gene3D" id="3.20.20.70">
    <property type="entry name" value="Aldolase class I"/>
    <property type="match status" value="1"/>
</dbReference>
<dbReference type="SUPFAM" id="SSF54675">
    <property type="entry name" value="Nicotinate/Quinolinate PRTase N-terminal domain-like"/>
    <property type="match status" value="1"/>
</dbReference>
<dbReference type="PIRSF" id="PIRSF000484">
    <property type="entry name" value="NAPRT"/>
    <property type="match status" value="1"/>
</dbReference>
<keyword evidence="8" id="KW-0328">Glycosyltransferase</keyword>
<evidence type="ECO:0000256" key="4">
    <source>
        <dbReference type="ARBA" id="ARBA00022598"/>
    </source>
</evidence>
<proteinExistence type="predicted"/>
<keyword evidence="3" id="KW-0597">Phosphoprotein</keyword>
<evidence type="ECO:0000256" key="1">
    <source>
        <dbReference type="ARBA" id="ARBA00004952"/>
    </source>
</evidence>
<dbReference type="GO" id="GO:0004516">
    <property type="term" value="F:nicotinate phosphoribosyltransferase activity"/>
    <property type="evidence" value="ECO:0007669"/>
    <property type="project" value="UniProtKB-EC"/>
</dbReference>
<keyword evidence="4" id="KW-0436">Ligase</keyword>
<evidence type="ECO:0000259" key="7">
    <source>
        <dbReference type="Pfam" id="PF02749"/>
    </source>
</evidence>
<dbReference type="GO" id="GO:0009435">
    <property type="term" value="P:NAD+ biosynthetic process"/>
    <property type="evidence" value="ECO:0007669"/>
    <property type="project" value="InterPro"/>
</dbReference>
<organism evidence="8 9">
    <name type="scientific">candidate division KSB3 bacterium</name>
    <dbReference type="NCBI Taxonomy" id="2044937"/>
    <lineage>
        <taxon>Bacteria</taxon>
        <taxon>candidate division KSB3</taxon>
    </lineage>
</organism>
<comment type="caution">
    <text evidence="8">The sequence shown here is derived from an EMBL/GenBank/DDBJ whole genome shotgun (WGS) entry which is preliminary data.</text>
</comment>
<dbReference type="InterPro" id="IPR007229">
    <property type="entry name" value="Nic_PRibTrfase-Fam"/>
</dbReference>
<dbReference type="SUPFAM" id="SSF51690">
    <property type="entry name" value="Nicotinate/Quinolinate PRTase C-terminal domain-like"/>
    <property type="match status" value="1"/>
</dbReference>
<dbReference type="InterPro" id="IPR036068">
    <property type="entry name" value="Nicotinate_pribotase-like_C"/>
</dbReference>
<dbReference type="Pfam" id="PF02749">
    <property type="entry name" value="QRPTase_N"/>
    <property type="match status" value="1"/>
</dbReference>
<dbReference type="GO" id="GO:0016763">
    <property type="term" value="F:pentosyltransferase activity"/>
    <property type="evidence" value="ECO:0007669"/>
    <property type="project" value="InterPro"/>
</dbReference>
<protein>
    <recommendedName>
        <fullName evidence="2">nicotinate phosphoribosyltransferase</fullName>
        <ecNumber evidence="2">6.3.4.21</ecNumber>
    </recommendedName>
</protein>
<keyword evidence="8" id="KW-0808">Transferase</keyword>
<feature type="domain" description="Quinolinate phosphoribosyl transferase N-terminal" evidence="7">
    <location>
        <begin position="130"/>
        <end position="170"/>
    </location>
</feature>
<evidence type="ECO:0000256" key="5">
    <source>
        <dbReference type="ARBA" id="ARBA00022642"/>
    </source>
</evidence>
<dbReference type="EC" id="6.3.4.21" evidence="2"/>
<reference evidence="8" key="1">
    <citation type="submission" date="2019-11" db="EMBL/GenBank/DDBJ databases">
        <title>Microbial mats filling the niche in hypersaline microbial mats.</title>
        <authorList>
            <person name="Wong H.L."/>
            <person name="Macleod F.I."/>
            <person name="White R.A. III"/>
            <person name="Burns B.P."/>
        </authorList>
    </citation>
    <scope>NUCLEOTIDE SEQUENCE</scope>
    <source>
        <strain evidence="8">Rbin_158</strain>
    </source>
</reference>
<name>A0A9D5JWL4_9BACT</name>
<gene>
    <name evidence="8" type="ORF">GF339_11750</name>
</gene>
<dbReference type="InterPro" id="IPR037128">
    <property type="entry name" value="Quinolinate_PRibosylTase_N_sf"/>
</dbReference>
<keyword evidence="5" id="KW-0662">Pyridine nucleotide biosynthesis</keyword>
<dbReference type="InterPro" id="IPR053190">
    <property type="entry name" value="NAPRTase-like"/>
</dbReference>
<dbReference type="EMBL" id="WJJP01000384">
    <property type="protein sequence ID" value="MBD3325252.1"/>
    <property type="molecule type" value="Genomic_DNA"/>
</dbReference>
<sequence length="427" mass="48001">MTKTRLDPKVFKVPIDKIRAGYYSDKYFLRVSEILHKEGHNPTVLYQFFVRKPAVVVGIDEAIAILKYCVGYYSDEAQAQYLYRELREIQYQLYTTSPNGTDQEIIDLSASRTVLRRQLNELWVNCRDQIQLNALHDGDVVEPWEPFMTIEGPQQYFAYLETVLLGVIARPTATATATAKVVKAAQGKPILFFPARFDHFWVQATDGYAAMKAGAFGVSTDANADYWGVQGLGTIPHALIGSYKGSTSAACLAFDRQISEEVNRIALVDWDNDCIGTTLDIIKTFYKAYYGENAEDTTQWHKVIGAGKHKLWGVRFDTSGTLRDASVIPQDRWSLGVCPELVYRARQVFDQYGLHDLKIIVSGGFDAERIELYEKLAVPVDSYGVGSSLFKEKIDVTADVVMVDGEPCAKVGRKAGRFDRLSLVEYE</sequence>
<dbReference type="PANTHER" id="PTHR43202">
    <property type="entry name" value="NICOTINATE-NUCLEOTIDE PYROPHOSPHORYLASE"/>
    <property type="match status" value="1"/>
</dbReference>
<accession>A0A9D5JWL4</accession>
<evidence type="ECO:0000313" key="9">
    <source>
        <dbReference type="Proteomes" id="UP000649604"/>
    </source>
</evidence>
<evidence type="ECO:0000256" key="3">
    <source>
        <dbReference type="ARBA" id="ARBA00022553"/>
    </source>
</evidence>
<dbReference type="Proteomes" id="UP000649604">
    <property type="component" value="Unassembled WGS sequence"/>
</dbReference>
<dbReference type="AlphaFoldDB" id="A0A9D5JWL4"/>